<evidence type="ECO:0000313" key="2">
    <source>
        <dbReference type="EMBL" id="CYX69575.1"/>
    </source>
</evidence>
<dbReference type="EMBL" id="FILX01000018">
    <property type="protein sequence ID" value="CYX69575.1"/>
    <property type="molecule type" value="Genomic_DNA"/>
</dbReference>
<accession>A0A0Z8W7X8</accession>
<organism evidence="2 3">
    <name type="scientific">Streptococcus suis</name>
    <dbReference type="NCBI Taxonomy" id="1307"/>
    <lineage>
        <taxon>Bacteria</taxon>
        <taxon>Bacillati</taxon>
        <taxon>Bacillota</taxon>
        <taxon>Bacilli</taxon>
        <taxon>Lactobacillales</taxon>
        <taxon>Streptococcaceae</taxon>
        <taxon>Streptococcus</taxon>
    </lineage>
</organism>
<reference evidence="2 3" key="1">
    <citation type="submission" date="2016-02" db="EMBL/GenBank/DDBJ databases">
        <authorList>
            <consortium name="Pathogen Informatics"/>
        </authorList>
    </citation>
    <scope>NUCLEOTIDE SEQUENCE [LARGE SCALE GENOMIC DNA]</scope>
    <source>
        <strain evidence="2 3">SS993</strain>
    </source>
</reference>
<dbReference type="Gene3D" id="3.40.50.2000">
    <property type="entry name" value="Glycogen Phosphorylase B"/>
    <property type="match status" value="1"/>
</dbReference>
<dbReference type="AlphaFoldDB" id="A0A0Z8W7X8"/>
<feature type="domain" description="Glycosyl transferase family 1" evidence="1">
    <location>
        <begin position="193"/>
        <end position="345"/>
    </location>
</feature>
<evidence type="ECO:0000259" key="1">
    <source>
        <dbReference type="Pfam" id="PF00534"/>
    </source>
</evidence>
<proteinExistence type="predicted"/>
<dbReference type="Proteomes" id="UP000074903">
    <property type="component" value="Unassembled WGS sequence"/>
</dbReference>
<evidence type="ECO:0000313" key="3">
    <source>
        <dbReference type="Proteomes" id="UP000074903"/>
    </source>
</evidence>
<protein>
    <submittedName>
        <fullName evidence="2">Glycosyl transferases group 1</fullName>
    </submittedName>
</protein>
<dbReference type="Pfam" id="PF00534">
    <property type="entry name" value="Glycos_transf_1"/>
    <property type="match status" value="1"/>
</dbReference>
<dbReference type="SUPFAM" id="SSF53756">
    <property type="entry name" value="UDP-Glycosyltransferase/glycogen phosphorylase"/>
    <property type="match status" value="1"/>
</dbReference>
<dbReference type="InterPro" id="IPR001296">
    <property type="entry name" value="Glyco_trans_1"/>
</dbReference>
<keyword evidence="2" id="KW-0808">Transferase</keyword>
<name>A0A0Z8W7X8_STRSU</name>
<sequence length="372" mass="42946">MGVIVYIGGFELPDKNAAAHRVLSNAKILRENGKEVIFIGVDKELRYGSSVLKTKKDIQGFESYAVAYPDGKKEWVDYLANINSFLTVMNSSKVVEAVILYNFQALAMAKLMRYCKRNNIKCYADVTEWRSAKGERVLYRILKAFDTWYRMHILHKKMDGLIVISRYLEHYYCGFTKTLYLPALTDTHDSKWNNFYKKDQNRLRLVYAGVPGRKDRLDKLIEAISNVDVECVLDVIGITFEQYLTYYPKHKDILSNCKNIVFHGRLPHLETIEYVKKANYSCFFREDDRVSKAGFPTKFAESISCGTPVLTNNTSNISDYISKDGNVVFVDALNSSKISEVINDLPFEMKVKNDLFDYRNYLGVVKQFLIKK</sequence>
<dbReference type="GO" id="GO:0016757">
    <property type="term" value="F:glycosyltransferase activity"/>
    <property type="evidence" value="ECO:0007669"/>
    <property type="project" value="InterPro"/>
</dbReference>
<gene>
    <name evidence="2" type="ORF">ERS132531_01166</name>
</gene>
<dbReference type="RefSeq" id="WP_044765086.1">
    <property type="nucleotide sequence ID" value="NZ_CEHB01000056.1"/>
</dbReference>